<dbReference type="GO" id="GO:0020037">
    <property type="term" value="F:heme binding"/>
    <property type="evidence" value="ECO:0007669"/>
    <property type="project" value="InterPro"/>
</dbReference>
<protein>
    <submittedName>
        <fullName evidence="2">Haem-NO-binding</fullName>
    </submittedName>
</protein>
<evidence type="ECO:0000259" key="1">
    <source>
        <dbReference type="Pfam" id="PF07700"/>
    </source>
</evidence>
<evidence type="ECO:0000313" key="2">
    <source>
        <dbReference type="EMBL" id="SHJ89690.1"/>
    </source>
</evidence>
<dbReference type="STRING" id="558155.SAMN04487911_1538"/>
<evidence type="ECO:0000313" key="3">
    <source>
        <dbReference type="Proteomes" id="UP000184231"/>
    </source>
</evidence>
<dbReference type="OrthoDB" id="7266652at2"/>
<dbReference type="Pfam" id="PF07700">
    <property type="entry name" value="HNOB"/>
    <property type="match status" value="1"/>
</dbReference>
<dbReference type="AlphaFoldDB" id="A0A1M6N1X2"/>
<accession>A0A1M6N1X2</accession>
<dbReference type="InterPro" id="IPR011644">
    <property type="entry name" value="Heme_NO-bd"/>
</dbReference>
<dbReference type="RefSeq" id="WP_072766022.1">
    <property type="nucleotide sequence ID" value="NZ_FQYX01000053.1"/>
</dbReference>
<feature type="domain" description="Heme NO-binding" evidence="1">
    <location>
        <begin position="2"/>
        <end position="161"/>
    </location>
</feature>
<dbReference type="EMBL" id="FQYX01000053">
    <property type="protein sequence ID" value="SHJ89690.1"/>
    <property type="molecule type" value="Genomic_DNA"/>
</dbReference>
<dbReference type="InterPro" id="IPR024096">
    <property type="entry name" value="NO_sig/Golgi_transp_ligand-bd"/>
</dbReference>
<proteinExistence type="predicted"/>
<reference evidence="2 3" key="1">
    <citation type="submission" date="2016-11" db="EMBL/GenBank/DDBJ databases">
        <authorList>
            <person name="Jaros S."/>
            <person name="Januszkiewicz K."/>
            <person name="Wedrychowicz H."/>
        </authorList>
    </citation>
    <scope>NUCLEOTIDE SEQUENCE [LARGE SCALE GENOMIC DNA]</scope>
    <source>
        <strain evidence="2 3">CGMCC 1.8863</strain>
    </source>
</reference>
<dbReference type="InterPro" id="IPR038158">
    <property type="entry name" value="H-NOX_domain_sf"/>
</dbReference>
<keyword evidence="3" id="KW-1185">Reference proteome</keyword>
<sequence>MKGIVFTEFLEMVEEMFGLETVDNIIEGANLKTGGIYTSVGTYDFVEMQELLSRLSKAKNIPINDLIYTYGLYFFKILLAHHPDIFDRYENPLLFIASVENHIHVEVRKIYPGAELPSFGILVQENNYLEIIYTSERAMYMFAKALMQKSFEYYNEDVKIDYDLLKADGTQVKFMISTENGAEKTD</sequence>
<dbReference type="SUPFAM" id="SSF111126">
    <property type="entry name" value="Ligand-binding domain in the NO signalling and Golgi transport"/>
    <property type="match status" value="1"/>
</dbReference>
<dbReference type="Gene3D" id="3.90.1520.10">
    <property type="entry name" value="H-NOX domain"/>
    <property type="match status" value="1"/>
</dbReference>
<name>A0A1M6N1X2_9FLAO</name>
<organism evidence="2 3">
    <name type="scientific">Arenibacter nanhaiticus</name>
    <dbReference type="NCBI Taxonomy" id="558155"/>
    <lineage>
        <taxon>Bacteria</taxon>
        <taxon>Pseudomonadati</taxon>
        <taxon>Bacteroidota</taxon>
        <taxon>Flavobacteriia</taxon>
        <taxon>Flavobacteriales</taxon>
        <taxon>Flavobacteriaceae</taxon>
        <taxon>Arenibacter</taxon>
    </lineage>
</organism>
<dbReference type="Proteomes" id="UP000184231">
    <property type="component" value="Unassembled WGS sequence"/>
</dbReference>
<gene>
    <name evidence="2" type="ORF">SAMN04487911_1538</name>
</gene>